<proteinExistence type="predicted"/>
<evidence type="ECO:0000256" key="1">
    <source>
        <dbReference type="SAM" id="MobiDB-lite"/>
    </source>
</evidence>
<sequence>MAEIHTISSRSSLSASPSCNRDESPSRAPRPIRTTFSSGAAGRSPSYGKPSPYERRTQIHTGEKLHTVRAGIGGPAKRRESMSGIGNNLRSHNPAGLGRSVSRSATMKDKGPARPAGSLRRRSRRSTISQRACFNEPESPSAQVGNVMIPRIERRGSSSTSSPVVVDAGSATAGLSIFPTNTEFSFGNRQPACHRTRSSFGYSTSQLPQSYNQPISPVRLRTSRSSAVTPLSISSEQAEEILAPFSDQRPEARSLDSDTLERNGFENASPPLNVNMTIGSPETGNIVDVLGSSSQPSVVYSSVRKPSHIGGAVEGKKVMQVKAGIGGKQGKDWMADRPSSLGAPAPRNMHPESGLTKLLRRIGIGKKQKNNSENQ</sequence>
<reference evidence="2" key="1">
    <citation type="submission" date="2022-07" db="EMBL/GenBank/DDBJ databases">
        <title>Phylogenomic reconstructions and comparative analyses of Kickxellomycotina fungi.</title>
        <authorList>
            <person name="Reynolds N.K."/>
            <person name="Stajich J.E."/>
            <person name="Barry K."/>
            <person name="Grigoriev I.V."/>
            <person name="Crous P."/>
            <person name="Smith M.E."/>
        </authorList>
    </citation>
    <scope>NUCLEOTIDE SEQUENCE</scope>
    <source>
        <strain evidence="2">NRRL 1565</strain>
    </source>
</reference>
<feature type="region of interest" description="Disordered" evidence="1">
    <location>
        <begin position="326"/>
        <end position="354"/>
    </location>
</feature>
<accession>A0A9W8HW18</accession>
<dbReference type="OrthoDB" id="5592474at2759"/>
<evidence type="ECO:0000313" key="2">
    <source>
        <dbReference type="EMBL" id="KAJ2799189.1"/>
    </source>
</evidence>
<dbReference type="EMBL" id="JANBUO010001230">
    <property type="protein sequence ID" value="KAJ2799189.1"/>
    <property type="molecule type" value="Genomic_DNA"/>
</dbReference>
<protein>
    <submittedName>
        <fullName evidence="2">Uncharacterized protein</fullName>
    </submittedName>
</protein>
<feature type="compositionally biased region" description="Low complexity" evidence="1">
    <location>
        <begin position="8"/>
        <end position="18"/>
    </location>
</feature>
<organism evidence="2 3">
    <name type="scientific">Coemansia guatemalensis</name>
    <dbReference type="NCBI Taxonomy" id="2761395"/>
    <lineage>
        <taxon>Eukaryota</taxon>
        <taxon>Fungi</taxon>
        <taxon>Fungi incertae sedis</taxon>
        <taxon>Zoopagomycota</taxon>
        <taxon>Kickxellomycotina</taxon>
        <taxon>Kickxellomycetes</taxon>
        <taxon>Kickxellales</taxon>
        <taxon>Kickxellaceae</taxon>
        <taxon>Coemansia</taxon>
    </lineage>
</organism>
<dbReference type="Proteomes" id="UP001140094">
    <property type="component" value="Unassembled WGS sequence"/>
</dbReference>
<comment type="caution">
    <text evidence="2">The sequence shown here is derived from an EMBL/GenBank/DDBJ whole genome shotgun (WGS) entry which is preliminary data.</text>
</comment>
<feature type="compositionally biased region" description="Basic and acidic residues" evidence="1">
    <location>
        <begin position="52"/>
        <end position="66"/>
    </location>
</feature>
<dbReference type="AlphaFoldDB" id="A0A9W8HW18"/>
<keyword evidence="3" id="KW-1185">Reference proteome</keyword>
<gene>
    <name evidence="2" type="ORF">H4R20_004534</name>
</gene>
<feature type="non-terminal residue" evidence="2">
    <location>
        <position position="375"/>
    </location>
</feature>
<name>A0A9W8HW18_9FUNG</name>
<feature type="region of interest" description="Disordered" evidence="1">
    <location>
        <begin position="1"/>
        <end position="146"/>
    </location>
</feature>
<evidence type="ECO:0000313" key="3">
    <source>
        <dbReference type="Proteomes" id="UP001140094"/>
    </source>
</evidence>